<dbReference type="Gene3D" id="3.40.50.1000">
    <property type="entry name" value="HAD superfamily/HAD-like"/>
    <property type="match status" value="1"/>
</dbReference>
<comment type="caution">
    <text evidence="18">The sequence shown here is derived from an EMBL/GenBank/DDBJ whole genome shotgun (WGS) entry which is preliminary data.</text>
</comment>
<dbReference type="InterPro" id="IPR023214">
    <property type="entry name" value="HAD_sf"/>
</dbReference>
<dbReference type="PRINTS" id="PR00119">
    <property type="entry name" value="CATATPASE"/>
</dbReference>
<dbReference type="SUPFAM" id="SSF81665">
    <property type="entry name" value="Calcium ATPase, transmembrane domain M"/>
    <property type="match status" value="1"/>
</dbReference>
<keyword evidence="5 17" id="KW-0812">Transmembrane</keyword>
<dbReference type="Pfam" id="PF00702">
    <property type="entry name" value="Hydrolase"/>
    <property type="match status" value="1"/>
</dbReference>
<reference evidence="18" key="1">
    <citation type="submission" date="2020-04" db="EMBL/GenBank/DDBJ databases">
        <authorList>
            <person name="Alioto T."/>
            <person name="Alioto T."/>
            <person name="Gomez Garrido J."/>
        </authorList>
    </citation>
    <scope>NUCLEOTIDE SEQUENCE</scope>
    <source>
        <strain evidence="18">A484AB</strain>
    </source>
</reference>
<dbReference type="GO" id="GO:0016887">
    <property type="term" value="F:ATP hydrolysis activity"/>
    <property type="evidence" value="ECO:0007669"/>
    <property type="project" value="InterPro"/>
</dbReference>
<evidence type="ECO:0000256" key="1">
    <source>
        <dbReference type="ARBA" id="ARBA00004166"/>
    </source>
</evidence>
<dbReference type="InterPro" id="IPR008250">
    <property type="entry name" value="ATPase_P-typ_transduc_dom_A_sf"/>
</dbReference>
<evidence type="ECO:0000256" key="10">
    <source>
        <dbReference type="ARBA" id="ARBA00022840"/>
    </source>
</evidence>
<dbReference type="InterPro" id="IPR017969">
    <property type="entry name" value="Heavy-metal-associated_CS"/>
</dbReference>
<keyword evidence="10 17" id="KW-0067">ATP-binding</keyword>
<dbReference type="FunFam" id="3.40.1110.10:FF:000023">
    <property type="entry name" value="Copper-transporting ATPase 1, putative"/>
    <property type="match status" value="1"/>
</dbReference>
<proteinExistence type="inferred from homology"/>
<dbReference type="PROSITE" id="PS50846">
    <property type="entry name" value="HMA_2"/>
    <property type="match status" value="3"/>
</dbReference>
<dbReference type="PANTHER" id="PTHR43520">
    <property type="entry name" value="ATP7, ISOFORM B"/>
    <property type="match status" value="1"/>
</dbReference>
<dbReference type="SFLD" id="SFLDF00027">
    <property type="entry name" value="p-type_atpase"/>
    <property type="match status" value="1"/>
</dbReference>
<dbReference type="EMBL" id="CACRXK020003886">
    <property type="protein sequence ID" value="CAB4000639.1"/>
    <property type="molecule type" value="Genomic_DNA"/>
</dbReference>
<evidence type="ECO:0000256" key="13">
    <source>
        <dbReference type="ARBA" id="ARBA00022989"/>
    </source>
</evidence>
<dbReference type="NCBIfam" id="TIGR01525">
    <property type="entry name" value="ATPase-IB_hvy"/>
    <property type="match status" value="1"/>
</dbReference>
<dbReference type="SFLD" id="SFLDS00003">
    <property type="entry name" value="Haloacid_Dehalogenase"/>
    <property type="match status" value="1"/>
</dbReference>
<evidence type="ECO:0000256" key="15">
    <source>
        <dbReference type="ARBA" id="ARBA00023065"/>
    </source>
</evidence>
<feature type="transmembrane region" description="Helical" evidence="17">
    <location>
        <begin position="970"/>
        <end position="992"/>
    </location>
</feature>
<keyword evidence="9" id="KW-0187">Copper transport</keyword>
<evidence type="ECO:0000256" key="6">
    <source>
        <dbReference type="ARBA" id="ARBA00022723"/>
    </source>
</evidence>
<dbReference type="GO" id="GO:0016020">
    <property type="term" value="C:membrane"/>
    <property type="evidence" value="ECO:0007669"/>
    <property type="project" value="UniProtKB-SubCell"/>
</dbReference>
<comment type="subcellular location">
    <subcellularLocation>
        <location evidence="1">Golgi apparatus</location>
        <location evidence="1">trans-Golgi network membrane</location>
        <topology evidence="1">Multi-pass membrane protein</topology>
    </subcellularLocation>
    <subcellularLocation>
        <location evidence="17">Membrane</location>
    </subcellularLocation>
</comment>
<keyword evidence="6 17" id="KW-0479">Metal-binding</keyword>
<dbReference type="Pfam" id="PF00403">
    <property type="entry name" value="HMA"/>
    <property type="match status" value="3"/>
</dbReference>
<keyword evidence="11" id="KW-0460">Magnesium</keyword>
<evidence type="ECO:0000256" key="5">
    <source>
        <dbReference type="ARBA" id="ARBA00022692"/>
    </source>
</evidence>
<feature type="transmembrane region" description="Helical" evidence="17">
    <location>
        <begin position="998"/>
        <end position="1018"/>
    </location>
</feature>
<keyword evidence="15" id="KW-0406">Ion transport</keyword>
<organism evidence="18 19">
    <name type="scientific">Paramuricea clavata</name>
    <name type="common">Red gorgonian</name>
    <name type="synonym">Violescent sea-whip</name>
    <dbReference type="NCBI Taxonomy" id="317549"/>
    <lineage>
        <taxon>Eukaryota</taxon>
        <taxon>Metazoa</taxon>
        <taxon>Cnidaria</taxon>
        <taxon>Anthozoa</taxon>
        <taxon>Octocorallia</taxon>
        <taxon>Malacalcyonacea</taxon>
        <taxon>Plexauridae</taxon>
        <taxon>Paramuricea</taxon>
    </lineage>
</organism>
<dbReference type="InterPro" id="IPR036163">
    <property type="entry name" value="HMA_dom_sf"/>
</dbReference>
<dbReference type="GO" id="GO:0140581">
    <property type="term" value="F:P-type monovalent copper transporter activity"/>
    <property type="evidence" value="ECO:0007669"/>
    <property type="project" value="UniProtKB-EC"/>
</dbReference>
<keyword evidence="14" id="KW-0186">Copper</keyword>
<keyword evidence="8 17" id="KW-0547">Nucleotide-binding</keyword>
<dbReference type="InterPro" id="IPR006121">
    <property type="entry name" value="HMA_dom"/>
</dbReference>
<dbReference type="CDD" id="cd02094">
    <property type="entry name" value="P-type_ATPase_Cu-like"/>
    <property type="match status" value="1"/>
</dbReference>
<dbReference type="GO" id="GO:0005524">
    <property type="term" value="F:ATP binding"/>
    <property type="evidence" value="ECO:0007669"/>
    <property type="project" value="UniProtKB-UniRule"/>
</dbReference>
<dbReference type="PROSITE" id="PS01047">
    <property type="entry name" value="HMA_1"/>
    <property type="match status" value="3"/>
</dbReference>
<dbReference type="PRINTS" id="PR00942">
    <property type="entry name" value="CUATPASEI"/>
</dbReference>
<protein>
    <recommendedName>
        <fullName evidence="3">P-type Cu(+) transporter</fullName>
        <ecNumber evidence="3">7.2.2.8</ecNumber>
    </recommendedName>
</protein>
<evidence type="ECO:0000256" key="16">
    <source>
        <dbReference type="ARBA" id="ARBA00023136"/>
    </source>
</evidence>
<gene>
    <name evidence="18" type="ORF">PACLA_8A063790</name>
</gene>
<evidence type="ECO:0000256" key="8">
    <source>
        <dbReference type="ARBA" id="ARBA00022741"/>
    </source>
</evidence>
<evidence type="ECO:0000256" key="4">
    <source>
        <dbReference type="ARBA" id="ARBA00022448"/>
    </source>
</evidence>
<feature type="transmembrane region" description="Helical" evidence="17">
    <location>
        <begin position="574"/>
        <end position="598"/>
    </location>
</feature>
<name>A0A7D9E433_PARCT</name>
<dbReference type="InterPro" id="IPR027256">
    <property type="entry name" value="P-typ_ATPase_IB"/>
</dbReference>
<dbReference type="SUPFAM" id="SSF55008">
    <property type="entry name" value="HMA, heavy metal-associated domain"/>
    <property type="match status" value="3"/>
</dbReference>
<sequence>MSDNSEQETLLEMKPLKMDNIGMDSVTKTRKAIIGIQGMTCHSCVKQIEQNLGEQPGVISIKVSLSDEEGTVIFSLSKTNADRLVQEIEDSGFDASLKSVVEVEHEEQLTSEVNDKNMVSTELHGDESKLIVSANNEEETIPHTAKVFLKVKGMTCASCVSLIEKSLIKKHGITSALVGLLAQKAEVKYDPTQISPEQIAAEIAIVGYEAVVVGGDDENAEIDLLIKGMTCASCVSMIESTLMKRNGILQASVSLAALKAHISYQSDKIGPRDIMEVVNELGYEVELADNKNAREHVSHKSEIAKWRRSFLISLVFGAPVMICMIVFSLLSSNGKDPHVEITAGLSLENLLYFLLCTPVQFIGGRNFYKSAYKALRHKAASMDLLIMLATTIAYVYSVAVLFVAIVLQFSKSPRTFFETPPALLIFIGLGRWLEHIAKGKTSEALSKLLSLQPMEALLCKVDSTTGNIIDETLIDVELVQRGDVLKILPGGKIPVDARVLEGSSMADEALITGEPMPVPKHPGDRVIAGSINQHGALIVEATHVGKDTTLSQIVKLVEEAQTSKAPIQKLADTIAGYFVPVIISLSCLTLIIWIIIGYVDIDIISNSRDPEFSDNEVIFQFAFLTSITVLSIACPCALGLATPTAVMVGTGIGAQNGILIKGGEPLETCHKVSTVVFDKTGTLTHGRPSVMKTALFVEPDVCTVRQLLAVAGTAEANSEHPIASAITTYAKEVLGTEQFGQCSDYQAVPGFGLQCKISGIENLLKEKRKFTDSDVIPTSSDENQTTQVYSTLIGNRNWMAQNGLTVSKDMDETMEEHEYKGHTAVLIAINGVLVGMIAVADTIKKDAPTAVSTLQKMGIKVVLLTGDNEKTAWAIAKQLGIKHVFAQVLPSDKVDKVKSLQTDGDTVAMVGDGVNDSPALVAADVGIAIGTGTDVAVEAADVVLIKSDLMDVVTSIDLSRVTVRRVRMNFVYASVYNCVGVPIAAGAFHTLGVTLQPWMASGAMAASSVSVVLSSLLLKLYKKPTGCPVSSRQKSSKKSYSLVYQNESGAVPRGGIELKNVKV</sequence>
<dbReference type="InterPro" id="IPR023298">
    <property type="entry name" value="ATPase_P-typ_TM_dom_sf"/>
</dbReference>
<feature type="transmembrane region" description="Helical" evidence="17">
    <location>
        <begin position="384"/>
        <end position="409"/>
    </location>
</feature>
<dbReference type="GO" id="GO:0043682">
    <property type="term" value="F:P-type divalent copper transporter activity"/>
    <property type="evidence" value="ECO:0007669"/>
    <property type="project" value="TreeGrafter"/>
</dbReference>
<dbReference type="SFLD" id="SFLDG00002">
    <property type="entry name" value="C1.7:_P-type_atpase_like"/>
    <property type="match status" value="1"/>
</dbReference>
<dbReference type="PROSITE" id="PS00154">
    <property type="entry name" value="ATPASE_E1_E2"/>
    <property type="match status" value="1"/>
</dbReference>
<feature type="transmembrane region" description="Helical" evidence="17">
    <location>
        <begin position="350"/>
        <end position="368"/>
    </location>
</feature>
<keyword evidence="12" id="KW-1278">Translocase</keyword>
<evidence type="ECO:0000256" key="12">
    <source>
        <dbReference type="ARBA" id="ARBA00022967"/>
    </source>
</evidence>
<keyword evidence="19" id="KW-1185">Reference proteome</keyword>
<feature type="transmembrane region" description="Helical" evidence="17">
    <location>
        <begin position="618"/>
        <end position="641"/>
    </location>
</feature>
<dbReference type="Gene3D" id="2.70.150.10">
    <property type="entry name" value="Calcium-transporting ATPase, cytoplasmic transduction domain A"/>
    <property type="match status" value="1"/>
</dbReference>
<dbReference type="InterPro" id="IPR001757">
    <property type="entry name" value="P_typ_ATPase"/>
</dbReference>
<keyword evidence="13 17" id="KW-1133">Transmembrane helix</keyword>
<evidence type="ECO:0000256" key="9">
    <source>
        <dbReference type="ARBA" id="ARBA00022796"/>
    </source>
</evidence>
<dbReference type="InterPro" id="IPR018303">
    <property type="entry name" value="ATPase_P-typ_P_site"/>
</dbReference>
<evidence type="ECO:0000256" key="3">
    <source>
        <dbReference type="ARBA" id="ARBA00012517"/>
    </source>
</evidence>
<evidence type="ECO:0000256" key="7">
    <source>
        <dbReference type="ARBA" id="ARBA00022737"/>
    </source>
</evidence>
<dbReference type="InterPro" id="IPR059000">
    <property type="entry name" value="ATPase_P-type_domA"/>
</dbReference>
<keyword evidence="16 17" id="KW-0472">Membrane</keyword>
<evidence type="ECO:0000256" key="2">
    <source>
        <dbReference type="ARBA" id="ARBA00006024"/>
    </source>
</evidence>
<accession>A0A7D9E433</accession>
<dbReference type="GO" id="GO:0005802">
    <property type="term" value="C:trans-Golgi network"/>
    <property type="evidence" value="ECO:0007669"/>
    <property type="project" value="UniProtKB-ARBA"/>
</dbReference>
<dbReference type="NCBIfam" id="TIGR01494">
    <property type="entry name" value="ATPase_P-type"/>
    <property type="match status" value="1"/>
</dbReference>
<dbReference type="OrthoDB" id="432719at2759"/>
<evidence type="ECO:0000313" key="19">
    <source>
        <dbReference type="Proteomes" id="UP001152795"/>
    </source>
</evidence>
<dbReference type="EC" id="7.2.2.8" evidence="3"/>
<dbReference type="SUPFAM" id="SSF81653">
    <property type="entry name" value="Calcium ATPase, transduction domain A"/>
    <property type="match status" value="1"/>
</dbReference>
<dbReference type="Pfam" id="PF00122">
    <property type="entry name" value="E1-E2_ATPase"/>
    <property type="match status" value="1"/>
</dbReference>
<dbReference type="PANTHER" id="PTHR43520:SF8">
    <property type="entry name" value="P-TYPE CU(+) TRANSPORTER"/>
    <property type="match status" value="1"/>
</dbReference>
<dbReference type="GO" id="GO:0055070">
    <property type="term" value="P:copper ion homeostasis"/>
    <property type="evidence" value="ECO:0007669"/>
    <property type="project" value="TreeGrafter"/>
</dbReference>
<dbReference type="InterPro" id="IPR023299">
    <property type="entry name" value="ATPase_P-typ_cyto_dom_N"/>
</dbReference>
<dbReference type="FunFam" id="3.30.70.100:FF:000001">
    <property type="entry name" value="ATPase copper transporting beta"/>
    <property type="match status" value="3"/>
</dbReference>
<evidence type="ECO:0000256" key="14">
    <source>
        <dbReference type="ARBA" id="ARBA00023008"/>
    </source>
</evidence>
<evidence type="ECO:0000313" key="18">
    <source>
        <dbReference type="EMBL" id="CAB4000639.1"/>
    </source>
</evidence>
<dbReference type="NCBIfam" id="TIGR00003">
    <property type="entry name" value="copper ion binding protein"/>
    <property type="match status" value="3"/>
</dbReference>
<evidence type="ECO:0000256" key="11">
    <source>
        <dbReference type="ARBA" id="ARBA00022842"/>
    </source>
</evidence>
<comment type="similarity">
    <text evidence="2 17">Belongs to the cation transport ATPase (P-type) (TC 3.A.3) family. Type IB subfamily.</text>
</comment>
<dbReference type="Gene3D" id="3.40.1110.10">
    <property type="entry name" value="Calcium-transporting ATPase, cytoplasmic domain N"/>
    <property type="match status" value="1"/>
</dbReference>
<dbReference type="Gene3D" id="3.30.70.100">
    <property type="match status" value="3"/>
</dbReference>
<feature type="transmembrane region" description="Helical" evidence="17">
    <location>
        <begin position="415"/>
        <end position="433"/>
    </location>
</feature>
<dbReference type="GO" id="GO:0005507">
    <property type="term" value="F:copper ion binding"/>
    <property type="evidence" value="ECO:0007669"/>
    <property type="project" value="InterPro"/>
</dbReference>
<dbReference type="InterPro" id="IPR006122">
    <property type="entry name" value="HMA_Cu_ion-bd"/>
</dbReference>
<dbReference type="SUPFAM" id="SSF56784">
    <property type="entry name" value="HAD-like"/>
    <property type="match status" value="1"/>
</dbReference>
<dbReference type="FunFam" id="3.40.50.1000:FF:000031">
    <property type="entry name" value="Probable copper-transporting ATPase HMA5"/>
    <property type="match status" value="1"/>
</dbReference>
<dbReference type="Proteomes" id="UP001152795">
    <property type="component" value="Unassembled WGS sequence"/>
</dbReference>
<dbReference type="InterPro" id="IPR044492">
    <property type="entry name" value="P_typ_ATPase_HD_dom"/>
</dbReference>
<dbReference type="AlphaFoldDB" id="A0A7D9E433"/>
<keyword evidence="7" id="KW-0677">Repeat</keyword>
<feature type="transmembrane region" description="Helical" evidence="17">
    <location>
        <begin position="310"/>
        <end position="330"/>
    </location>
</feature>
<evidence type="ECO:0000256" key="17">
    <source>
        <dbReference type="RuleBase" id="RU362081"/>
    </source>
</evidence>
<dbReference type="CDD" id="cd00371">
    <property type="entry name" value="HMA"/>
    <property type="match status" value="3"/>
</dbReference>
<keyword evidence="4" id="KW-0813">Transport</keyword>
<dbReference type="InterPro" id="IPR036412">
    <property type="entry name" value="HAD-like_sf"/>
</dbReference>
<dbReference type="FunFam" id="2.70.150.10:FF:000002">
    <property type="entry name" value="Copper-transporting ATPase 1, putative"/>
    <property type="match status" value="1"/>
</dbReference>